<dbReference type="Proteomes" id="UP000295814">
    <property type="component" value="Unassembled WGS sequence"/>
</dbReference>
<dbReference type="EMBL" id="SMZJ02000005">
    <property type="protein sequence ID" value="TWO32250.1"/>
    <property type="molecule type" value="Genomic_DNA"/>
</dbReference>
<dbReference type="InterPro" id="IPR004937">
    <property type="entry name" value="Urea_transporter"/>
</dbReference>
<dbReference type="PANTHER" id="PTHR10464:SF4">
    <property type="entry name" value="UREA TRANSPORTER"/>
    <property type="match status" value="1"/>
</dbReference>
<accession>A0A562YCQ7</accession>
<keyword evidence="3" id="KW-1003">Cell membrane</keyword>
<evidence type="ECO:0000259" key="8">
    <source>
        <dbReference type="Pfam" id="PF01551"/>
    </source>
</evidence>
<dbReference type="GO" id="GO:0015204">
    <property type="term" value="F:urea transmembrane transporter activity"/>
    <property type="evidence" value="ECO:0007669"/>
    <property type="project" value="InterPro"/>
</dbReference>
<organism evidence="9 10">
    <name type="scientific">Seonamhaeicola sediminis</name>
    <dbReference type="NCBI Taxonomy" id="2528206"/>
    <lineage>
        <taxon>Bacteria</taxon>
        <taxon>Pseudomonadati</taxon>
        <taxon>Bacteroidota</taxon>
        <taxon>Flavobacteriia</taxon>
        <taxon>Flavobacteriales</taxon>
        <taxon>Flavobacteriaceae</taxon>
    </lineage>
</organism>
<feature type="transmembrane region" description="Helical" evidence="7">
    <location>
        <begin position="187"/>
        <end position="211"/>
    </location>
</feature>
<evidence type="ECO:0000256" key="2">
    <source>
        <dbReference type="ARBA" id="ARBA00005914"/>
    </source>
</evidence>
<evidence type="ECO:0000313" key="10">
    <source>
        <dbReference type="Proteomes" id="UP000295814"/>
    </source>
</evidence>
<evidence type="ECO:0000256" key="7">
    <source>
        <dbReference type="SAM" id="Phobius"/>
    </source>
</evidence>
<feature type="domain" description="M23ase beta-sheet core" evidence="8">
    <location>
        <begin position="411"/>
        <end position="501"/>
    </location>
</feature>
<dbReference type="InterPro" id="IPR029020">
    <property type="entry name" value="Ammonium/urea_transptr"/>
</dbReference>
<keyword evidence="10" id="KW-1185">Reference proteome</keyword>
<feature type="transmembrane region" description="Helical" evidence="7">
    <location>
        <begin position="97"/>
        <end position="118"/>
    </location>
</feature>
<keyword evidence="5 7" id="KW-1133">Transmembrane helix</keyword>
<dbReference type="Gene3D" id="2.70.70.10">
    <property type="entry name" value="Glucose Permease (Domain IIA)"/>
    <property type="match status" value="1"/>
</dbReference>
<dbReference type="AlphaFoldDB" id="A0A562YCQ7"/>
<proteinExistence type="inferred from homology"/>
<evidence type="ECO:0000256" key="5">
    <source>
        <dbReference type="ARBA" id="ARBA00022989"/>
    </source>
</evidence>
<dbReference type="OrthoDB" id="9809488at2"/>
<feature type="transmembrane region" description="Helical" evidence="7">
    <location>
        <begin position="74"/>
        <end position="91"/>
    </location>
</feature>
<gene>
    <name evidence="9" type="ORF">E1J38_010540</name>
</gene>
<dbReference type="CDD" id="cd12797">
    <property type="entry name" value="M23_peptidase"/>
    <property type="match status" value="1"/>
</dbReference>
<dbReference type="SUPFAM" id="SSF51261">
    <property type="entry name" value="Duplicated hybrid motif"/>
    <property type="match status" value="1"/>
</dbReference>
<dbReference type="Gene3D" id="1.10.3430.10">
    <property type="entry name" value="Ammonium transporter AmtB like domains"/>
    <property type="match status" value="1"/>
</dbReference>
<dbReference type="InterPro" id="IPR011055">
    <property type="entry name" value="Dup_hybrid_motif"/>
</dbReference>
<feature type="transmembrane region" description="Helical" evidence="7">
    <location>
        <begin position="125"/>
        <end position="149"/>
    </location>
</feature>
<reference evidence="9 10" key="1">
    <citation type="submission" date="2019-07" db="EMBL/GenBank/DDBJ databases">
        <title>Seonamhaeicola sp. W255 draft genome.</title>
        <authorList>
            <person name="Zhang X.-Y."/>
            <person name="Zhang R."/>
            <person name="Zhong Y.-L."/>
            <person name="Du Z.-J."/>
        </authorList>
    </citation>
    <scope>NUCLEOTIDE SEQUENCE [LARGE SCALE GENOMIC DNA]</scope>
    <source>
        <strain evidence="9 10">W255</strain>
    </source>
</reference>
<dbReference type="InterPro" id="IPR016047">
    <property type="entry name" value="M23ase_b-sheet_dom"/>
</dbReference>
<comment type="similarity">
    <text evidence="2">Belongs to the urea transporter family.</text>
</comment>
<feature type="transmembrane region" description="Helical" evidence="7">
    <location>
        <begin position="43"/>
        <end position="62"/>
    </location>
</feature>
<feature type="transmembrane region" description="Helical" evidence="7">
    <location>
        <begin position="270"/>
        <end position="287"/>
    </location>
</feature>
<sequence>MKDKLLKKSKFLLEATLTSYSQIFFTENKILASILIVVSFIEWWTGLSGLIAVLTAIALAQLFDYSEITTEKGLYSFNALLVGLGIGTYFAPGLEVLLLIVAGAAIAFFSAVFFMGIFAKYGIPFLSIPFLVGMWLLLLAFPSFTNVALNMETLYPSNMYFKMGGDVLVSVMEGLSSFFEDTGFDTYFLSLGAIFFQFNILSGVLISLGLLIHSRVNFLLSLVGFFVAYGMYSYLGMYTGSLNYTYYGFNFILSAIAIGGYFLIPSRQSFLLSLLLIPVLVVTTIGSDRLFMYFELSAYSLPFNVIMIGVLYALKIRYDQTKGPILTLVHLKNPETNAYLFDSQPAKKYAAFTVPIRLPFMGKWTVNQAHNGKYTHKDFFRFAWDFIIKDEASSKEFSGEGLLVTDYYCYDKPVVAPALGTVVNVLNTVEDNEIGATNTLQNWGNTVVLQHENYLFSKLSHLKKGSIDVNIGDVVVEGQYIGKCGNSGRSPYPHLHFQLQGTSKIGGATLFWPLSEYLVDNVSKLNFVQKGIPKEQDTLLNISISPILQSAFKWSPGDEFQLSMANAFNKPVLFTIRNEIDIYNQSFLNCLNTNAKLYYENNGKTFSALNYIGSKKSALFYFYSSLYKVVLSEHSDLSVATRFPVHHLYRFPMLTIQDFLVPFGIFLKGNYNLSYIEPEQTFNSEKIELKSKIVGHHKVSLFSSEIVVHKNREINIHCDTSKKSKIILKWKNTLYA</sequence>
<feature type="transmembrane region" description="Helical" evidence="7">
    <location>
        <begin position="218"/>
        <end position="238"/>
    </location>
</feature>
<dbReference type="Pfam" id="PF01551">
    <property type="entry name" value="Peptidase_M23"/>
    <property type="match status" value="1"/>
</dbReference>
<evidence type="ECO:0000256" key="3">
    <source>
        <dbReference type="ARBA" id="ARBA00022475"/>
    </source>
</evidence>
<feature type="transmembrane region" description="Helical" evidence="7">
    <location>
        <begin position="293"/>
        <end position="314"/>
    </location>
</feature>
<dbReference type="GO" id="GO:0005886">
    <property type="term" value="C:plasma membrane"/>
    <property type="evidence" value="ECO:0007669"/>
    <property type="project" value="UniProtKB-SubCell"/>
</dbReference>
<comment type="subcellular location">
    <subcellularLocation>
        <location evidence="1">Cell membrane</location>
        <topology evidence="1">Multi-pass membrane protein</topology>
    </subcellularLocation>
</comment>
<evidence type="ECO:0000256" key="4">
    <source>
        <dbReference type="ARBA" id="ARBA00022692"/>
    </source>
</evidence>
<dbReference type="Pfam" id="PF03253">
    <property type="entry name" value="UT"/>
    <property type="match status" value="1"/>
</dbReference>
<evidence type="ECO:0000313" key="9">
    <source>
        <dbReference type="EMBL" id="TWO32250.1"/>
    </source>
</evidence>
<evidence type="ECO:0000256" key="1">
    <source>
        <dbReference type="ARBA" id="ARBA00004651"/>
    </source>
</evidence>
<evidence type="ECO:0000256" key="6">
    <source>
        <dbReference type="ARBA" id="ARBA00023136"/>
    </source>
</evidence>
<keyword evidence="4 7" id="KW-0812">Transmembrane</keyword>
<dbReference type="RefSeq" id="WP_133356511.1">
    <property type="nucleotide sequence ID" value="NZ_SMZJ02000005.1"/>
</dbReference>
<dbReference type="PANTHER" id="PTHR10464">
    <property type="entry name" value="UREA TRANSPORTER"/>
    <property type="match status" value="1"/>
</dbReference>
<keyword evidence="6 7" id="KW-0472">Membrane</keyword>
<feature type="transmembrane region" description="Helical" evidence="7">
    <location>
        <begin position="244"/>
        <end position="263"/>
    </location>
</feature>
<name>A0A562YCQ7_9FLAO</name>
<comment type="caution">
    <text evidence="9">The sequence shown here is derived from an EMBL/GenBank/DDBJ whole genome shotgun (WGS) entry which is preliminary data.</text>
</comment>
<protein>
    <submittedName>
        <fullName evidence="9">Peptidoglycan DD-metalloendopeptidase family protein</fullName>
    </submittedName>
</protein>